<dbReference type="EMBL" id="UGGV01000001">
    <property type="protein sequence ID" value="STO25772.1"/>
    <property type="molecule type" value="Genomic_DNA"/>
</dbReference>
<dbReference type="AlphaFoldDB" id="A0A377GN57"/>
<sequence>MKKIIVALIIAGSSILLSNCDTKCCDDGLGHCIQTGTSTCPKSDYNAWWY</sequence>
<evidence type="ECO:0000313" key="1">
    <source>
        <dbReference type="EMBL" id="SIQ67829.1"/>
    </source>
</evidence>
<dbReference type="RefSeq" id="WP_154668516.1">
    <property type="nucleotide sequence ID" value="NZ_CAAAIX010000001.1"/>
</dbReference>
<dbReference type="EMBL" id="FTNL01000002">
    <property type="protein sequence ID" value="SIQ67829.1"/>
    <property type="molecule type" value="Genomic_DNA"/>
</dbReference>
<keyword evidence="3" id="KW-1185">Reference proteome</keyword>
<dbReference type="Proteomes" id="UP000254374">
    <property type="component" value="Unassembled WGS sequence"/>
</dbReference>
<accession>A0A377GN57</accession>
<organism evidence="2 4">
    <name type="scientific">Fluoribacter gormanii</name>
    <dbReference type="NCBI Taxonomy" id="464"/>
    <lineage>
        <taxon>Bacteria</taxon>
        <taxon>Pseudomonadati</taxon>
        <taxon>Pseudomonadota</taxon>
        <taxon>Gammaproteobacteria</taxon>
        <taxon>Legionellales</taxon>
        <taxon>Legionellaceae</taxon>
        <taxon>Fluoribacter</taxon>
    </lineage>
</organism>
<evidence type="ECO:0000313" key="4">
    <source>
        <dbReference type="Proteomes" id="UP000254374"/>
    </source>
</evidence>
<protein>
    <submittedName>
        <fullName evidence="2">Uncharacterized protein</fullName>
    </submittedName>
</protein>
<reference evidence="1 3" key="1">
    <citation type="submission" date="2017-01" db="EMBL/GenBank/DDBJ databases">
        <authorList>
            <person name="Varghese N."/>
            <person name="Submissions S."/>
        </authorList>
    </citation>
    <scope>NUCLEOTIDE SEQUENCE [LARGE SCALE GENOMIC DNA]</scope>
    <source>
        <strain evidence="1 3">ATCC 33342</strain>
    </source>
</reference>
<proteinExistence type="predicted"/>
<dbReference type="Proteomes" id="UP000186808">
    <property type="component" value="Unassembled WGS sequence"/>
</dbReference>
<dbReference type="STRING" id="464.Lgor_0082"/>
<evidence type="ECO:0000313" key="3">
    <source>
        <dbReference type="Proteomes" id="UP000186808"/>
    </source>
</evidence>
<reference evidence="2 4" key="2">
    <citation type="submission" date="2018-06" db="EMBL/GenBank/DDBJ databases">
        <authorList>
            <consortium name="Pathogen Informatics"/>
            <person name="Doyle S."/>
        </authorList>
    </citation>
    <scope>NUCLEOTIDE SEQUENCE [LARGE SCALE GENOMIC DNA]</scope>
    <source>
        <strain evidence="2 4">NCTC11401</strain>
    </source>
</reference>
<name>A0A377GN57_9GAMM</name>
<gene>
    <name evidence="2" type="ORF">NCTC11401_02614</name>
    <name evidence="1" type="ORF">SAMN05421777_102193</name>
</gene>
<evidence type="ECO:0000313" key="2">
    <source>
        <dbReference type="EMBL" id="STO25772.1"/>
    </source>
</evidence>